<evidence type="ECO:0000256" key="1">
    <source>
        <dbReference type="SAM" id="MobiDB-lite"/>
    </source>
</evidence>
<keyword evidence="2" id="KW-1133">Transmembrane helix</keyword>
<dbReference type="InterPro" id="IPR058725">
    <property type="entry name" value="YczF"/>
</dbReference>
<gene>
    <name evidence="3" type="ORF">FKV70_08275</name>
</gene>
<protein>
    <submittedName>
        <fullName evidence="3">Uncharacterized protein</fullName>
    </submittedName>
</protein>
<evidence type="ECO:0000256" key="2">
    <source>
        <dbReference type="SAM" id="Phobius"/>
    </source>
</evidence>
<evidence type="ECO:0000313" key="4">
    <source>
        <dbReference type="Proteomes" id="UP000319219"/>
    </source>
</evidence>
<accession>A0ABY3B8M8</accession>
<feature type="transmembrane region" description="Helical" evidence="2">
    <location>
        <begin position="44"/>
        <end position="61"/>
    </location>
</feature>
<comment type="caution">
    <text evidence="3">The sequence shown here is derived from an EMBL/GenBank/DDBJ whole genome shotgun (WGS) entry which is preliminary data.</text>
</comment>
<keyword evidence="4" id="KW-1185">Reference proteome</keyword>
<organism evidence="3 4">
    <name type="scientific">Paenibacillus ottowii</name>
    <dbReference type="NCBI Taxonomy" id="2315729"/>
    <lineage>
        <taxon>Bacteria</taxon>
        <taxon>Bacillati</taxon>
        <taxon>Bacillota</taxon>
        <taxon>Bacilli</taxon>
        <taxon>Bacillales</taxon>
        <taxon>Paenibacillaceae</taxon>
        <taxon>Paenibacillus</taxon>
    </lineage>
</organism>
<dbReference type="Pfam" id="PF26310">
    <property type="entry name" value="YczF"/>
    <property type="match status" value="1"/>
</dbReference>
<evidence type="ECO:0000313" key="3">
    <source>
        <dbReference type="EMBL" id="TQR99498.1"/>
    </source>
</evidence>
<dbReference type="EMBL" id="VIJZ01000003">
    <property type="protein sequence ID" value="TQR99498.1"/>
    <property type="molecule type" value="Genomic_DNA"/>
</dbReference>
<feature type="region of interest" description="Disordered" evidence="1">
    <location>
        <begin position="85"/>
        <end position="106"/>
    </location>
</feature>
<reference evidence="3 4" key="1">
    <citation type="submission" date="2019-07" db="EMBL/GenBank/DDBJ databases">
        <title>Paenibacillus ottowii sp. nov. isolated from a fermentation system processing bovine manure.</title>
        <authorList>
            <person name="Velazquez L.F."/>
            <person name="Rajbanshi S."/>
            <person name="Guan S."/>
            <person name="Hinchee M."/>
            <person name="Welsh A."/>
        </authorList>
    </citation>
    <scope>NUCLEOTIDE SEQUENCE [LARGE SCALE GENOMIC DNA]</scope>
    <source>
        <strain evidence="3 4">MS2379</strain>
    </source>
</reference>
<dbReference type="Proteomes" id="UP000319219">
    <property type="component" value="Unassembled WGS sequence"/>
</dbReference>
<keyword evidence="2" id="KW-0472">Membrane</keyword>
<name>A0ABY3B8M8_9BACL</name>
<proteinExistence type="predicted"/>
<sequence length="106" mass="12302">MKILWIFTLFMLLMLGTSISIKWLFGARHPWEPISLAFRTMRPSEYIVLAGMLIVFFIYVGKKPIGNAFSFLFSQWSRFLKVSTTSSASSQESQQKEQTRDNVNKQ</sequence>
<feature type="compositionally biased region" description="Basic and acidic residues" evidence="1">
    <location>
        <begin position="94"/>
        <end position="106"/>
    </location>
</feature>
<dbReference type="RefSeq" id="WP_142612512.1">
    <property type="nucleotide sequence ID" value="NZ_VIJZ01000003.1"/>
</dbReference>
<keyword evidence="2" id="KW-0812">Transmembrane</keyword>